<dbReference type="Proteomes" id="UP000185003">
    <property type="component" value="Unassembled WGS sequence"/>
</dbReference>
<reference evidence="2 3" key="1">
    <citation type="submission" date="2016-11" db="EMBL/GenBank/DDBJ databases">
        <authorList>
            <person name="Jaros S."/>
            <person name="Januszkiewicz K."/>
            <person name="Wedrychowicz H."/>
        </authorList>
    </citation>
    <scope>NUCLEOTIDE SEQUENCE [LARGE SCALE GENOMIC DNA]</scope>
    <source>
        <strain evidence="2 3">DSM 24787</strain>
    </source>
</reference>
<evidence type="ECO:0008006" key="4">
    <source>
        <dbReference type="Google" id="ProtNLM"/>
    </source>
</evidence>
<dbReference type="RefSeq" id="WP_074238152.1">
    <property type="nucleotide sequence ID" value="NZ_FSRA01000001.1"/>
</dbReference>
<dbReference type="OrthoDB" id="1488726at2"/>
<organism evidence="2 3">
    <name type="scientific">Chitinophaga niabensis</name>
    <dbReference type="NCBI Taxonomy" id="536979"/>
    <lineage>
        <taxon>Bacteria</taxon>
        <taxon>Pseudomonadati</taxon>
        <taxon>Bacteroidota</taxon>
        <taxon>Chitinophagia</taxon>
        <taxon>Chitinophagales</taxon>
        <taxon>Chitinophagaceae</taxon>
        <taxon>Chitinophaga</taxon>
    </lineage>
</organism>
<evidence type="ECO:0000313" key="3">
    <source>
        <dbReference type="Proteomes" id="UP000185003"/>
    </source>
</evidence>
<dbReference type="PROSITE" id="PS51257">
    <property type="entry name" value="PROKAR_LIPOPROTEIN"/>
    <property type="match status" value="1"/>
</dbReference>
<keyword evidence="1" id="KW-0732">Signal</keyword>
<gene>
    <name evidence="2" type="ORF">SAMN04488055_0961</name>
</gene>
<evidence type="ECO:0000313" key="2">
    <source>
        <dbReference type="EMBL" id="SIN72564.1"/>
    </source>
</evidence>
<feature type="signal peptide" evidence="1">
    <location>
        <begin position="1"/>
        <end position="27"/>
    </location>
</feature>
<dbReference type="AlphaFoldDB" id="A0A1N6DPF9"/>
<accession>A0A1N6DPF9</accession>
<protein>
    <recommendedName>
        <fullName evidence="4">DUF4374 domain-containing protein</fullName>
    </recommendedName>
</protein>
<dbReference type="EMBL" id="FSRA01000001">
    <property type="protein sequence ID" value="SIN72564.1"/>
    <property type="molecule type" value="Genomic_DNA"/>
</dbReference>
<feature type="chain" id="PRO_5009935484" description="DUF4374 domain-containing protein" evidence="1">
    <location>
        <begin position="28"/>
        <end position="356"/>
    </location>
</feature>
<proteinExistence type="predicted"/>
<keyword evidence="3" id="KW-1185">Reference proteome</keyword>
<sequence length="356" mass="38468">MKTLSLKPLFLSAIAALSIISCNKSDAPETPQNRDAALITEFFAKNGPAVERFTVDATTGGVISTAKGTRYKIPAGAFVNAAGQVVTGNVVVDVKEITKVSEMILGNKPSTTTDGGILVSYGEFFVKASQNNNQLQLKKDSTVLVQVIAKPAAQIREMPLWDGDSLVTYTSTGYDHENTTVTITQQYSINRGIQWTQANGYALFNGTTGTLDFKLDSLLNWRNCDVLYSIPGVKTTVMGYFANNFNEETGNAYGGEQPSMLFFKPKNENSLVKLYNVILNAPVGKKGFHSYQTSIPIGLEGTFLAISAVNGKFYAEMKDVTIAAPLAGKTYTGVTFDPQEVSETALLALINQMNSK</sequence>
<dbReference type="STRING" id="536979.SAMN04488055_0961"/>
<name>A0A1N6DPF9_9BACT</name>
<evidence type="ECO:0000256" key="1">
    <source>
        <dbReference type="SAM" id="SignalP"/>
    </source>
</evidence>